<evidence type="ECO:0000256" key="1">
    <source>
        <dbReference type="ARBA" id="ARBA00004906"/>
    </source>
</evidence>
<dbReference type="SUPFAM" id="SSF81383">
    <property type="entry name" value="F-box domain"/>
    <property type="match status" value="1"/>
</dbReference>
<dbReference type="UniPathway" id="UPA00143"/>
<dbReference type="InterPro" id="IPR001810">
    <property type="entry name" value="F-box_dom"/>
</dbReference>
<dbReference type="PANTHER" id="PTHR10706:SF130">
    <property type="entry name" value="F-BOX ONLY PROTEIN 31"/>
    <property type="match status" value="1"/>
</dbReference>
<dbReference type="PROSITE" id="PS50181">
    <property type="entry name" value="FBOX"/>
    <property type="match status" value="1"/>
</dbReference>
<dbReference type="eggNOG" id="ENOG502QR2A">
    <property type="taxonomic scope" value="Eukaryota"/>
</dbReference>
<keyword evidence="7" id="KW-1185">Reference proteome</keyword>
<dbReference type="PANTHER" id="PTHR10706">
    <property type="entry name" value="F-BOX FAMILY PROTEIN"/>
    <property type="match status" value="1"/>
</dbReference>
<dbReference type="AlphaFoldDB" id="S7QAS5"/>
<evidence type="ECO:0000256" key="3">
    <source>
        <dbReference type="ARBA" id="ARBA00022786"/>
    </source>
</evidence>
<dbReference type="Proteomes" id="UP000052978">
    <property type="component" value="Unassembled WGS sequence"/>
</dbReference>
<reference evidence="6 7" key="1">
    <citation type="journal article" date="2013" name="Nat. Commun.">
        <title>Genome analysis reveals insights into physiology and longevity of the Brandt's bat Myotis brandtii.</title>
        <authorList>
            <person name="Seim I."/>
            <person name="Fang X."/>
            <person name="Xiong Z."/>
            <person name="Lobanov A.V."/>
            <person name="Huang Z."/>
            <person name="Ma S."/>
            <person name="Feng Y."/>
            <person name="Turanov A.A."/>
            <person name="Zhu Y."/>
            <person name="Lenz T.L."/>
            <person name="Gerashchenko M.V."/>
            <person name="Fan D."/>
            <person name="Hee Yim S."/>
            <person name="Yao X."/>
            <person name="Jordan D."/>
            <person name="Xiong Y."/>
            <person name="Ma Y."/>
            <person name="Lyapunov A.N."/>
            <person name="Chen G."/>
            <person name="Kulakova O.I."/>
            <person name="Sun Y."/>
            <person name="Lee S.G."/>
            <person name="Bronson R.T."/>
            <person name="Moskalev A.A."/>
            <person name="Sunyaev S.R."/>
            <person name="Zhang G."/>
            <person name="Krogh A."/>
            <person name="Wang J."/>
            <person name="Gladyshev V.N."/>
        </authorList>
    </citation>
    <scope>NUCLEOTIDE SEQUENCE [LARGE SCALE GENOMIC DNA]</scope>
</reference>
<dbReference type="GO" id="GO:0031146">
    <property type="term" value="P:SCF-dependent proteasomal ubiquitin-dependent protein catabolic process"/>
    <property type="evidence" value="ECO:0007669"/>
    <property type="project" value="TreeGrafter"/>
</dbReference>
<dbReference type="Gene3D" id="1.20.1280.50">
    <property type="match status" value="1"/>
</dbReference>
<sequence>MEEGACLCGVGSSLGCRRRQECQGPAERAAPKGKQCQQECQGPAETAAAEGKPALAKKHLEADTEARCCAGSGGISSPMPPPHCSLQDLPVEMLVKIFILLPGTDLPSLAQACTKFHHILHTDSIWRRRCREEYGVRETLQNLKMIGMSYREVYAKLLHPYRNILGLWQLDKDYGTLLNVVVDGLCITGGTCRPSHNTHVDDPMQFKPSFRIRLTERKSATLEYLDDFYSFSHSRHLQIRKDRFSIQWIQRDHRMDLPPQIRRERGLELVREDRQQYDWVTYRRLYLPPSHPDDLIRPGLFQFKDESFRPKKIAILSFHGKYARVTEIRGGLIWTFEIHLRHGIQLRDGQIFRNFNELSCMVREIDEQVIRELEQQQEDGTEESQGHGWQSPAQPSVGESGAAASEEQPVPFVLPVGVRSRDQNYPQTCRMCFYGVHNVILSGFHNLMRLPGVVILLDENHLGFISLEEKYFIVLGRVQNTFQNVEAPSPQAFLEMLSNIQSRHPVMSSFHAL</sequence>
<gene>
    <name evidence="6" type="ORF">D623_10000930</name>
</gene>
<evidence type="ECO:0000256" key="4">
    <source>
        <dbReference type="SAM" id="MobiDB-lite"/>
    </source>
</evidence>
<evidence type="ECO:0000313" key="6">
    <source>
        <dbReference type="EMBL" id="EPQ18192.1"/>
    </source>
</evidence>
<evidence type="ECO:0000256" key="2">
    <source>
        <dbReference type="ARBA" id="ARBA00010611"/>
    </source>
</evidence>
<feature type="domain" description="F-box" evidence="5">
    <location>
        <begin position="83"/>
        <end position="129"/>
    </location>
</feature>
<feature type="region of interest" description="Disordered" evidence="4">
    <location>
        <begin position="374"/>
        <end position="406"/>
    </location>
</feature>
<evidence type="ECO:0000313" key="7">
    <source>
        <dbReference type="Proteomes" id="UP000052978"/>
    </source>
</evidence>
<accession>S7QAS5</accession>
<name>S7QAS5_MYOBR</name>
<dbReference type="InterPro" id="IPR036047">
    <property type="entry name" value="F-box-like_dom_sf"/>
</dbReference>
<dbReference type="EMBL" id="KE164481">
    <property type="protein sequence ID" value="EPQ18192.1"/>
    <property type="molecule type" value="Genomic_DNA"/>
</dbReference>
<keyword evidence="3" id="KW-0833">Ubl conjugation pathway</keyword>
<organism evidence="6 7">
    <name type="scientific">Myotis brandtii</name>
    <name type="common">Brandt's bat</name>
    <dbReference type="NCBI Taxonomy" id="109478"/>
    <lineage>
        <taxon>Eukaryota</taxon>
        <taxon>Metazoa</taxon>
        <taxon>Chordata</taxon>
        <taxon>Craniata</taxon>
        <taxon>Vertebrata</taxon>
        <taxon>Euteleostomi</taxon>
        <taxon>Mammalia</taxon>
        <taxon>Eutheria</taxon>
        <taxon>Laurasiatheria</taxon>
        <taxon>Chiroptera</taxon>
        <taxon>Yangochiroptera</taxon>
        <taxon>Vespertilionidae</taxon>
        <taxon>Myotis</taxon>
    </lineage>
</organism>
<dbReference type="InterPro" id="IPR045048">
    <property type="entry name" value="FBXO31/39"/>
</dbReference>
<comment type="pathway">
    <text evidence="1">Protein modification; protein ubiquitination.</text>
</comment>
<dbReference type="Pfam" id="PF12014">
    <property type="entry name" value="Cyclin_D1_bind"/>
    <property type="match status" value="1"/>
</dbReference>
<dbReference type="GO" id="GO:0019005">
    <property type="term" value="C:SCF ubiquitin ligase complex"/>
    <property type="evidence" value="ECO:0007669"/>
    <property type="project" value="TreeGrafter"/>
</dbReference>
<dbReference type="GO" id="GO:0016567">
    <property type="term" value="P:protein ubiquitination"/>
    <property type="evidence" value="ECO:0007669"/>
    <property type="project" value="UniProtKB-UniPathway"/>
</dbReference>
<protein>
    <submittedName>
        <fullName evidence="6">F-box only protein 31</fullName>
    </submittedName>
</protein>
<comment type="similarity">
    <text evidence="2">Belongs to the FBXO31 family.</text>
</comment>
<evidence type="ECO:0000259" key="5">
    <source>
        <dbReference type="PROSITE" id="PS50181"/>
    </source>
</evidence>
<dbReference type="Pfam" id="PF12937">
    <property type="entry name" value="F-box-like"/>
    <property type="match status" value="1"/>
</dbReference>
<proteinExistence type="inferred from homology"/>